<dbReference type="OMA" id="AENSSWW"/>
<evidence type="ECO:0000256" key="3">
    <source>
        <dbReference type="ARBA" id="ARBA00022679"/>
    </source>
</evidence>
<dbReference type="GeneID" id="8100960"/>
<dbReference type="EC" id="2.3.2.26" evidence="2"/>
<dbReference type="FunCoup" id="B8MGM9">
    <property type="interactions" value="66"/>
</dbReference>
<dbReference type="eggNOG" id="KOG0941">
    <property type="taxonomic scope" value="Eukaryota"/>
</dbReference>
<dbReference type="EMBL" id="EQ962656">
    <property type="protein sequence ID" value="EED16780.1"/>
    <property type="molecule type" value="Genomic_DNA"/>
</dbReference>
<feature type="compositionally biased region" description="Low complexity" evidence="6">
    <location>
        <begin position="1"/>
        <end position="26"/>
    </location>
</feature>
<feature type="region of interest" description="Disordered" evidence="6">
    <location>
        <begin position="239"/>
        <end position="336"/>
    </location>
</feature>
<dbReference type="Proteomes" id="UP000001745">
    <property type="component" value="Unassembled WGS sequence"/>
</dbReference>
<evidence type="ECO:0000256" key="6">
    <source>
        <dbReference type="SAM" id="MobiDB-lite"/>
    </source>
</evidence>
<dbReference type="GO" id="GO:0061630">
    <property type="term" value="F:ubiquitin protein ligase activity"/>
    <property type="evidence" value="ECO:0007669"/>
    <property type="project" value="UniProtKB-EC"/>
</dbReference>
<dbReference type="Pfam" id="PF00632">
    <property type="entry name" value="HECT"/>
    <property type="match status" value="1"/>
</dbReference>
<dbReference type="InParanoid" id="B8MGM9"/>
<dbReference type="Gene3D" id="3.30.2160.10">
    <property type="entry name" value="Hect, E3 ligase catalytic domain"/>
    <property type="match status" value="1"/>
</dbReference>
<feature type="region of interest" description="Disordered" evidence="6">
    <location>
        <begin position="373"/>
        <end position="398"/>
    </location>
</feature>
<dbReference type="OrthoDB" id="8068875at2759"/>
<dbReference type="PROSITE" id="PS50237">
    <property type="entry name" value="HECT"/>
    <property type="match status" value="1"/>
</dbReference>
<feature type="compositionally biased region" description="Polar residues" evidence="6">
    <location>
        <begin position="75"/>
        <end position="86"/>
    </location>
</feature>
<keyword evidence="4 5" id="KW-0833">Ubl conjugation pathway</keyword>
<keyword evidence="3" id="KW-0808">Transferase</keyword>
<evidence type="ECO:0000256" key="1">
    <source>
        <dbReference type="ARBA" id="ARBA00000885"/>
    </source>
</evidence>
<feature type="region of interest" description="Disordered" evidence="6">
    <location>
        <begin position="581"/>
        <end position="609"/>
    </location>
</feature>
<gene>
    <name evidence="8" type="ORF">TSTA_018500</name>
</gene>
<dbReference type="PANTHER" id="PTHR45700:SF9">
    <property type="entry name" value="HECT-TYPE E3 UBIQUITIN TRANSFERASE"/>
    <property type="match status" value="1"/>
</dbReference>
<dbReference type="InterPro" id="IPR000569">
    <property type="entry name" value="HECT_dom"/>
</dbReference>
<dbReference type="VEuPathDB" id="FungiDB:TSTA_018500"/>
<sequence length="1242" mass="140134">MPPWPSRILPSTSSPSSHSNSVHASPLPQPPPSFHRNPNDVDRAAFNTVDYNVPVLLPTTSSTSIFRNQRRSHARSSSQPFPSSLMNPHGLRKPEKKLTKRDFGLDLDFDDDDDDDYDDYNATVRADHLRSTSDDMATGKCMTCNSTCRWPRHVQVFRCTICLTVNDLEPRPATKTRDHYNHVEDDDHPPPPPPKDGSPEHPPPAPISINETKRIIENCLVRFLSSRLCGNQDAKFVRPEQRYRENSNRRPSTQTDEKRSARSEIPTGFTDTRFLSPPSNGAGYMERPDGRTMRVRSSSDTPPMSRRRGHSAQGRESSPLRLNTRRPDSRGRSEGSRPSIFRLLEEYIIRSFTGCDCLNNSFMTASALRSMSNAGIEQPRQPVQQHENTPPPKSPTSETVMFPEIDPKMLLLGDLAENSSWWMGGRPRRQDIKVAGPKKREKSPLRSRSVVTTKSPRIDWEGVAEWYQLVVHVGENWREVWNKLVSAEQEHGHEGEAKPNSAVDIGLIDREIAEARVHAQKTLMKATEILLKRPRRPLRRPESARFLLILLANPLLVYTSNSAPTGVDFLSPDAVAGSQRSIPNFSRRYGSSERKTGPPSSRSQSGSLGHHSGIIKRILGLLGNLPNDCHHYLVGWFSRFSKHQFEMLVGLVGRFVTYRLSRQPGHQRSESAQAINELVPNIPAGIESSPAHWHAVLHDSRSSNQANEDNGRRRMIYNTEDWQIRAAARVMALLFAANNHVPHSIHKRDALLPQDYNAATAPLISQHRQSGSTMIPLSTFYNTLLDFSDLVSDFEAWEARTARFSFCQYPFFLSIAAKSRILEHDARRQMNIKAREAFLDSILNRKDVSQYLNLKVRRDCLVEDSLRGVSEVVGAGSEDIKKSLRIEFIGEEGVDAGGLRKEWFLLLVREVFDPNHGLFVYDDDSQFCYFNPYCFESSEQFFLVGVLLGLAIYNSTILDVALPPFAFKKLLAAAPSTNMPASAQRQPHTSSLDDLAEYRPALAKGLRALLEFDGDVQETFCYDFVAEVDKYGQHISVPLCLNGENKPVTNDNRHEFVNLYVQYLLDTAVQRQFEPFKRGFYTVCGGNALSLFRPEEIELMVRGSDEPLDVPTLRAVATYENWPKPLPPLPPSGTDHTYNSDNNNTETEPAEPTISWFWDFLARSTPTNQRKLLSFVTGSDRIPATGAASLSIRISCLGEDSSRYPIAHTCFNKLGLFRYGSRQKLERMLWDAICNSEGFGLK</sequence>
<dbReference type="STRING" id="441959.B8MGM9"/>
<feature type="compositionally biased region" description="Basic and acidic residues" evidence="6">
    <location>
        <begin position="239"/>
        <end position="248"/>
    </location>
</feature>
<feature type="compositionally biased region" description="Polar residues" evidence="6">
    <location>
        <begin position="598"/>
        <end position="607"/>
    </location>
</feature>
<organism evidence="8 9">
    <name type="scientific">Talaromyces stipitatus (strain ATCC 10500 / CBS 375.48 / QM 6759 / NRRL 1006)</name>
    <name type="common">Penicillium stipitatum</name>
    <dbReference type="NCBI Taxonomy" id="441959"/>
    <lineage>
        <taxon>Eukaryota</taxon>
        <taxon>Fungi</taxon>
        <taxon>Dikarya</taxon>
        <taxon>Ascomycota</taxon>
        <taxon>Pezizomycotina</taxon>
        <taxon>Eurotiomycetes</taxon>
        <taxon>Eurotiomycetidae</taxon>
        <taxon>Eurotiales</taxon>
        <taxon>Trichocomaceae</taxon>
        <taxon>Talaromyces</taxon>
        <taxon>Talaromyces sect. Talaromyces</taxon>
    </lineage>
</organism>
<feature type="compositionally biased region" description="Pro residues" evidence="6">
    <location>
        <begin position="190"/>
        <end position="206"/>
    </location>
</feature>
<evidence type="ECO:0000259" key="7">
    <source>
        <dbReference type="PROSITE" id="PS50237"/>
    </source>
</evidence>
<dbReference type="RefSeq" id="XP_002484014.1">
    <property type="nucleotide sequence ID" value="XM_002483969.1"/>
</dbReference>
<dbReference type="PANTHER" id="PTHR45700">
    <property type="entry name" value="UBIQUITIN-PROTEIN LIGASE E3C"/>
    <property type="match status" value="1"/>
</dbReference>
<dbReference type="InterPro" id="IPR044611">
    <property type="entry name" value="E3A/B/C-like"/>
</dbReference>
<feature type="domain" description="HECT" evidence="7">
    <location>
        <begin position="876"/>
        <end position="1242"/>
    </location>
</feature>
<evidence type="ECO:0000313" key="9">
    <source>
        <dbReference type="Proteomes" id="UP000001745"/>
    </source>
</evidence>
<feature type="compositionally biased region" description="Polar residues" evidence="6">
    <location>
        <begin position="1134"/>
        <end position="1147"/>
    </location>
</feature>
<protein>
    <recommendedName>
        <fullName evidence="2">HECT-type E3 ubiquitin transferase</fullName>
        <ecNumber evidence="2">2.3.2.26</ecNumber>
    </recommendedName>
</protein>
<proteinExistence type="predicted"/>
<dbReference type="AlphaFoldDB" id="B8MGM9"/>
<keyword evidence="8" id="KW-0436">Ligase</keyword>
<accession>B8MGM9</accession>
<dbReference type="CDD" id="cd00078">
    <property type="entry name" value="HECTc"/>
    <property type="match status" value="1"/>
</dbReference>
<feature type="region of interest" description="Disordered" evidence="6">
    <location>
        <begin position="171"/>
        <end position="208"/>
    </location>
</feature>
<dbReference type="InterPro" id="IPR035983">
    <property type="entry name" value="Hect_E3_ubiquitin_ligase"/>
</dbReference>
<dbReference type="GO" id="GO:0000209">
    <property type="term" value="P:protein polyubiquitination"/>
    <property type="evidence" value="ECO:0007669"/>
    <property type="project" value="InterPro"/>
</dbReference>
<evidence type="ECO:0000256" key="5">
    <source>
        <dbReference type="PROSITE-ProRule" id="PRU00104"/>
    </source>
</evidence>
<feature type="region of interest" description="Disordered" evidence="6">
    <location>
        <begin position="1"/>
        <end position="41"/>
    </location>
</feature>
<dbReference type="HOGENOM" id="CLU_002173_5_1_1"/>
<feature type="region of interest" description="Disordered" evidence="6">
    <location>
        <begin position="64"/>
        <end position="97"/>
    </location>
</feature>
<comment type="catalytic activity">
    <reaction evidence="1">
        <text>S-ubiquitinyl-[E2 ubiquitin-conjugating enzyme]-L-cysteine + [acceptor protein]-L-lysine = [E2 ubiquitin-conjugating enzyme]-L-cysteine + N(6)-ubiquitinyl-[acceptor protein]-L-lysine.</text>
        <dbReference type="EC" id="2.3.2.26"/>
    </reaction>
</comment>
<reference evidence="9" key="1">
    <citation type="journal article" date="2015" name="Genome Announc.">
        <title>Genome sequence of the AIDS-associated pathogen Penicillium marneffei (ATCC18224) and its near taxonomic relative Talaromyces stipitatus (ATCC10500).</title>
        <authorList>
            <person name="Nierman W.C."/>
            <person name="Fedorova-Abrams N.D."/>
            <person name="Andrianopoulos A."/>
        </authorList>
    </citation>
    <scope>NUCLEOTIDE SEQUENCE [LARGE SCALE GENOMIC DNA]</scope>
    <source>
        <strain evidence="9">ATCC 10500 / CBS 375.48 / QM 6759 / NRRL 1006</strain>
    </source>
</reference>
<name>B8MGM9_TALSN</name>
<dbReference type="GO" id="GO:0016874">
    <property type="term" value="F:ligase activity"/>
    <property type="evidence" value="ECO:0007669"/>
    <property type="project" value="UniProtKB-KW"/>
</dbReference>
<dbReference type="PhylomeDB" id="B8MGM9"/>
<feature type="region of interest" description="Disordered" evidence="6">
    <location>
        <begin position="1124"/>
        <end position="1149"/>
    </location>
</feature>
<feature type="compositionally biased region" description="Basic and acidic residues" evidence="6">
    <location>
        <begin position="171"/>
        <end position="189"/>
    </location>
</feature>
<feature type="active site" description="Glycyl thioester intermediate" evidence="5">
    <location>
        <position position="1210"/>
    </location>
</feature>
<keyword evidence="9" id="KW-1185">Reference proteome</keyword>
<evidence type="ECO:0000313" key="8">
    <source>
        <dbReference type="EMBL" id="EED16780.1"/>
    </source>
</evidence>
<dbReference type="SUPFAM" id="SSF56204">
    <property type="entry name" value="Hect, E3 ligase catalytic domain"/>
    <property type="match status" value="1"/>
</dbReference>
<evidence type="ECO:0000256" key="2">
    <source>
        <dbReference type="ARBA" id="ARBA00012485"/>
    </source>
</evidence>
<dbReference type="Gene3D" id="3.90.1750.10">
    <property type="entry name" value="Hect, E3 ligase catalytic domains"/>
    <property type="match status" value="1"/>
</dbReference>
<dbReference type="Gene3D" id="3.30.2410.10">
    <property type="entry name" value="Hect, E3 ligase catalytic domain"/>
    <property type="match status" value="1"/>
</dbReference>
<dbReference type="SMART" id="SM00119">
    <property type="entry name" value="HECTc"/>
    <property type="match status" value="1"/>
</dbReference>
<evidence type="ECO:0000256" key="4">
    <source>
        <dbReference type="ARBA" id="ARBA00022786"/>
    </source>
</evidence>
<feature type="compositionally biased region" description="Polar residues" evidence="6">
    <location>
        <begin position="373"/>
        <end position="388"/>
    </location>
</feature>
<feature type="compositionally biased region" description="Basic and acidic residues" evidence="6">
    <location>
        <begin position="325"/>
        <end position="335"/>
    </location>
</feature>